<comment type="similarity">
    <text evidence="1">Belongs to the CSN7/EIF3M family. CSN7 subfamily.</text>
</comment>
<dbReference type="GO" id="GO:0001732">
    <property type="term" value="P:formation of cytoplasmic translation initiation complex"/>
    <property type="evidence" value="ECO:0007669"/>
    <property type="project" value="UniProtKB-UniRule"/>
</dbReference>
<dbReference type="InterPro" id="IPR040750">
    <property type="entry name" value="eIF3m_C_helix"/>
</dbReference>
<evidence type="ECO:0000256" key="3">
    <source>
        <dbReference type="ARBA" id="ARBA00022540"/>
    </source>
</evidence>
<keyword evidence="4 5" id="KW-0648">Protein biosynthesis</keyword>
<comment type="subunit">
    <text evidence="5">Component of the eukaryotic translation initiation factor 3 (eIF-3) complex.</text>
</comment>
<dbReference type="InterPro" id="IPR000717">
    <property type="entry name" value="PCI_dom"/>
</dbReference>
<sequence>MSLPAFIDLSVEEQTLELNSFFKALGASNLDDEKPSEEDLATIVAVADLCFKEGNEAEVEGVLNSIVSMLIMLSNEKADNCISTFCQKLIKPSSSRPMGLVCLRVLSVLFHGLEAASPMRYTVYHSLVQVAGQVEQIRSVFTDLEKMRTQLAASKPNNEQMQKLLRSLHEALLNSRESELASKVMVELLGTYTTENASQAREEAQRCIVASLADPNTFLLDHLLTLQPVKVLEGALLHDLLTIFVTEKLSVYMKFYEEKKDFIEGLGLKHEENMRKMRILTFMQLAEGAAELPFELLEKQLQLSNDQVEEFVIQVLKTKLVRARMDQLNKKVLVSSTMHRTFGKQHWLQLRELLTTWRSQLRQVKDSMLTIVNEQAELLAQQS</sequence>
<keyword evidence="3 5" id="KW-0396">Initiation factor</keyword>
<evidence type="ECO:0000259" key="6">
    <source>
        <dbReference type="PROSITE" id="PS50250"/>
    </source>
</evidence>
<proteinExistence type="evidence at transcript level"/>
<dbReference type="HAMAP" id="MF_03012">
    <property type="entry name" value="eIF3m"/>
    <property type="match status" value="1"/>
</dbReference>
<feature type="domain" description="PCI" evidence="6">
    <location>
        <begin position="180"/>
        <end position="339"/>
    </location>
</feature>
<evidence type="ECO:0000313" key="7">
    <source>
        <dbReference type="EMBL" id="SVE69980.1"/>
    </source>
</evidence>
<evidence type="ECO:0000256" key="1">
    <source>
        <dbReference type="ARBA" id="ARBA00008482"/>
    </source>
</evidence>
<accession>A0A4Y7LM08</accession>
<comment type="function">
    <text evidence="5">Component of the eukaryotic translation initiation factor 3 (eIF-3) complex, which is involved in protein synthesis of a specialized repertoire of mRNAs and, together with other initiation factors, stimulates binding of mRNA and methionyl-tRNAi to the 40S ribosome. The eIF-3 complex specifically targets and initiates translation of a subset of mRNAs involved in cell proliferation.</text>
</comment>
<keyword evidence="2 5" id="KW-0963">Cytoplasm</keyword>
<comment type="subcellular location">
    <subcellularLocation>
        <location evidence="5">Cytoplasm</location>
    </subcellularLocation>
</comment>
<dbReference type="InterPro" id="IPR045237">
    <property type="entry name" value="COPS7/eIF3m"/>
</dbReference>
<dbReference type="GO" id="GO:0071541">
    <property type="term" value="C:eukaryotic translation initiation factor 3 complex, eIF3m"/>
    <property type="evidence" value="ECO:0007669"/>
    <property type="project" value="UniProtKB-UniRule"/>
</dbReference>
<dbReference type="GO" id="GO:0016282">
    <property type="term" value="C:eukaryotic 43S preinitiation complex"/>
    <property type="evidence" value="ECO:0007669"/>
    <property type="project" value="UniProtKB-UniRule"/>
</dbReference>
<dbReference type="SMART" id="SM00088">
    <property type="entry name" value="PINT"/>
    <property type="match status" value="1"/>
</dbReference>
<protein>
    <recommendedName>
        <fullName evidence="5">Eukaryotic translation initiation factor 3 subunit M</fullName>
        <shortName evidence="5">eIF3m</shortName>
    </recommendedName>
</protein>
<dbReference type="PANTHER" id="PTHR15350:SF2">
    <property type="entry name" value="EUKARYOTIC TRANSLATION INITIATION FACTOR 3 SUBUNIT M"/>
    <property type="match status" value="1"/>
</dbReference>
<evidence type="ECO:0000256" key="4">
    <source>
        <dbReference type="ARBA" id="ARBA00022917"/>
    </source>
</evidence>
<name>A0A4Y7LM08_9CRUS</name>
<dbReference type="GO" id="GO:0003743">
    <property type="term" value="F:translation initiation factor activity"/>
    <property type="evidence" value="ECO:0007669"/>
    <property type="project" value="UniProtKB-UniRule"/>
</dbReference>
<comment type="similarity">
    <text evidence="5">Belongs to the eIF-3 subunit M family.</text>
</comment>
<gene>
    <name evidence="7" type="primary">EOG090X0AU0</name>
</gene>
<dbReference type="AlphaFoldDB" id="A0A4Y7LM08"/>
<evidence type="ECO:0000256" key="2">
    <source>
        <dbReference type="ARBA" id="ARBA00022490"/>
    </source>
</evidence>
<dbReference type="Pfam" id="PF18005">
    <property type="entry name" value="eIF3m_C_helix"/>
    <property type="match status" value="1"/>
</dbReference>
<dbReference type="Pfam" id="PF01399">
    <property type="entry name" value="PCI"/>
    <property type="match status" value="1"/>
</dbReference>
<dbReference type="EMBL" id="LR000361">
    <property type="protein sequence ID" value="SVE69980.1"/>
    <property type="molecule type" value="mRNA"/>
</dbReference>
<dbReference type="PANTHER" id="PTHR15350">
    <property type="entry name" value="COP9 SIGNALOSOME COMPLEX SUBUNIT 7/DENDRITIC CELL PROTEIN GA17"/>
    <property type="match status" value="1"/>
</dbReference>
<dbReference type="GO" id="GO:0033290">
    <property type="term" value="C:eukaryotic 48S preinitiation complex"/>
    <property type="evidence" value="ECO:0007669"/>
    <property type="project" value="UniProtKB-UniRule"/>
</dbReference>
<reference evidence="7" key="1">
    <citation type="submission" date="2018-08" db="EMBL/GenBank/DDBJ databases">
        <authorList>
            <person name="Cornetti L."/>
        </authorList>
    </citation>
    <scope>NUCLEOTIDE SEQUENCE</scope>
    <source>
        <strain evidence="7">FI-BAL1-1</strain>
    </source>
</reference>
<dbReference type="PROSITE" id="PS50250">
    <property type="entry name" value="PCI"/>
    <property type="match status" value="1"/>
</dbReference>
<dbReference type="InterPro" id="IPR027528">
    <property type="entry name" value="eIF3m"/>
</dbReference>
<organism evidence="7">
    <name type="scientific">Eubosmina coregoni</name>
    <dbReference type="NCBI Taxonomy" id="186181"/>
    <lineage>
        <taxon>Eukaryota</taxon>
        <taxon>Metazoa</taxon>
        <taxon>Ecdysozoa</taxon>
        <taxon>Arthropoda</taxon>
        <taxon>Crustacea</taxon>
        <taxon>Branchiopoda</taxon>
        <taxon>Diplostraca</taxon>
        <taxon>Cladocera</taxon>
        <taxon>Anomopoda</taxon>
        <taxon>Bosminidae</taxon>
        <taxon>Eubosmina</taxon>
    </lineage>
</organism>
<evidence type="ECO:0000256" key="5">
    <source>
        <dbReference type="HAMAP-Rule" id="MF_03012"/>
    </source>
</evidence>